<keyword evidence="5 9" id="KW-1133">Transmembrane helix</keyword>
<dbReference type="Gene3D" id="1.20.1640.10">
    <property type="entry name" value="Multidrug efflux transporter AcrB transmembrane domain"/>
    <property type="match status" value="2"/>
</dbReference>
<sequence length="973" mass="109019">MGRLLFLPIGVSVADWAEEKTFHSFRRLGLWVSHCPWTTIIISVLVAAVLSTGVINFKEVNNVRDHFSADNSPSRREFLVAREFFKELGGLFHVVVAIEAADGESLLRPRYIDKALEVEDFLQYKLKVEHEGVHYAYSDFCGAQCETSDAVNIFLTVFRDVQHRGKGNIKLTFPTIDVFGHRIYLANNIFQVQLNNRSHLVEGAKVITINFHAIFPNSTMEAVMKKWEHSVYDFALNSRNDSLLKLHATSEGLVSEEVRRTGIEVLPLMPISLLVIIIFTVVTTSLKRDQIRSKPWEAMVGVLCPILSVGASFGTLFWLGFEFLPILVVVPFLILAIGVDDVFIFLHCWAHTDPKKEPRERVADMLGSAGPSVTITSLTNWLSFTIGIATPTPAIRTFCVFISVAVLYAYLYQLFFYTAVMMIGGRREVEERNAYLPCLKVRTHKHNISAKGTTVESRKNLSENLWRLGSNLVDWYVDFVISWTARILLAATLIIYWAFSAYGVAQIKVGLTSEKLFLDDSPLLELVRLQNNVIFKEGGQMAVFVNNPGDLHKPSAIPEIMRILERFEHANGSVGPSSTQMWLNPYLPFIGLQNRGSIDFRYKYLYDFFAIPEYHRWSHFVSLGPKEDCTNERPSCVNKFFFSTGFQNAVAWSDRLELLQRWRKLAGEYAHLNLTVYEDFSMYADQLLSIPSVTIQTVGFALLCMTIVLVMFTPSISTILPGTACVLSINLGVFGLLFYWNIDLDPISMTTTLMAIGLSVDFVAHISFHYYKGEIEDCRERLRHALSSIAWPMLQAALSTVLSLMVLVLIHAYMVQVFVKVVLLVVMLGLIHGLVVLPVVYAAIPFQKASGINGTSAEGSSTQSTTGSSSAMEESGNGSNSVPKRPARKVSFKDALRIGLGGPVQKVQPIKIAVGCSPELQRKATQKPIINEESESNKGAEVAEKWNRNRTPHHQRRLDKSPSRTAHGTVARG</sequence>
<dbReference type="AlphaFoldDB" id="A0A914HV91"/>
<feature type="transmembrane region" description="Helical" evidence="9">
    <location>
        <begin position="693"/>
        <end position="712"/>
    </location>
</feature>
<feature type="compositionally biased region" description="Basic residues" evidence="8">
    <location>
        <begin position="948"/>
        <end position="957"/>
    </location>
</feature>
<dbReference type="InterPro" id="IPR003392">
    <property type="entry name" value="PTHD_SSD"/>
</dbReference>
<dbReference type="PANTHER" id="PTHR10796">
    <property type="entry name" value="PATCHED-RELATED"/>
    <property type="match status" value="1"/>
</dbReference>
<feature type="transmembrane region" description="Helical" evidence="9">
    <location>
        <begin position="326"/>
        <end position="350"/>
    </location>
</feature>
<dbReference type="PROSITE" id="PS50156">
    <property type="entry name" value="SSD"/>
    <property type="match status" value="1"/>
</dbReference>
<evidence type="ECO:0000256" key="8">
    <source>
        <dbReference type="SAM" id="MobiDB-lite"/>
    </source>
</evidence>
<feature type="transmembrane region" description="Helical" evidence="9">
    <location>
        <begin position="475"/>
        <end position="499"/>
    </location>
</feature>
<feature type="compositionally biased region" description="Basic and acidic residues" evidence="8">
    <location>
        <begin position="935"/>
        <end position="947"/>
    </location>
</feature>
<feature type="transmembrane region" description="Helical" evidence="9">
    <location>
        <begin position="789"/>
        <end position="815"/>
    </location>
</feature>
<feature type="compositionally biased region" description="Low complexity" evidence="8">
    <location>
        <begin position="854"/>
        <end position="870"/>
    </location>
</feature>
<dbReference type="InterPro" id="IPR000731">
    <property type="entry name" value="SSD"/>
</dbReference>
<feature type="transmembrane region" description="Helical" evidence="9">
    <location>
        <begin position="298"/>
        <end position="320"/>
    </location>
</feature>
<feature type="region of interest" description="Disordered" evidence="8">
    <location>
        <begin position="922"/>
        <end position="973"/>
    </location>
</feature>
<feature type="transmembrane region" description="Helical" evidence="9">
    <location>
        <begin position="821"/>
        <end position="844"/>
    </location>
</feature>
<name>A0A914HV91_GLORO</name>
<dbReference type="WBParaSite" id="Gr19_v10_g4106.t1">
    <property type="protein sequence ID" value="Gr19_v10_g4106.t1"/>
    <property type="gene ID" value="Gr19_v10_g4106"/>
</dbReference>
<keyword evidence="11" id="KW-1185">Reference proteome</keyword>
<keyword evidence="4 9" id="KW-0812">Transmembrane</keyword>
<keyword evidence="7" id="KW-0325">Glycoprotein</keyword>
<feature type="transmembrane region" description="Helical" evidence="9">
    <location>
        <begin position="394"/>
        <end position="417"/>
    </location>
</feature>
<feature type="transmembrane region" description="Helical" evidence="9">
    <location>
        <begin position="265"/>
        <end position="286"/>
    </location>
</feature>
<feature type="transmembrane region" description="Helical" evidence="9">
    <location>
        <begin position="719"/>
        <end position="740"/>
    </location>
</feature>
<comment type="subcellular location">
    <subcellularLocation>
        <location evidence="1">Cell membrane</location>
        <topology evidence="1">Multi-pass membrane protein</topology>
    </subcellularLocation>
</comment>
<evidence type="ECO:0000256" key="1">
    <source>
        <dbReference type="ARBA" id="ARBA00004651"/>
    </source>
</evidence>
<dbReference type="PANTHER" id="PTHR10796:SF112">
    <property type="entry name" value="PATCHED-RELATED PROTEIN 18"/>
    <property type="match status" value="1"/>
</dbReference>
<dbReference type="Pfam" id="PF02460">
    <property type="entry name" value="Patched"/>
    <property type="match status" value="1"/>
</dbReference>
<evidence type="ECO:0000256" key="4">
    <source>
        <dbReference type="ARBA" id="ARBA00022692"/>
    </source>
</evidence>
<dbReference type="Proteomes" id="UP000887572">
    <property type="component" value="Unplaced"/>
</dbReference>
<feature type="transmembrane region" description="Helical" evidence="9">
    <location>
        <begin position="746"/>
        <end position="768"/>
    </location>
</feature>
<reference evidence="12" key="1">
    <citation type="submission" date="2022-11" db="UniProtKB">
        <authorList>
            <consortium name="WormBaseParasite"/>
        </authorList>
    </citation>
    <scope>IDENTIFICATION</scope>
</reference>
<accession>A0A914HV91</accession>
<evidence type="ECO:0000256" key="3">
    <source>
        <dbReference type="ARBA" id="ARBA00022475"/>
    </source>
</evidence>
<keyword evidence="6 9" id="KW-0472">Membrane</keyword>
<evidence type="ECO:0000259" key="10">
    <source>
        <dbReference type="PROSITE" id="PS50156"/>
    </source>
</evidence>
<comment type="similarity">
    <text evidence="2">Belongs to the patched family.</text>
</comment>
<feature type="domain" description="SSD" evidence="10">
    <location>
        <begin position="264"/>
        <end position="423"/>
    </location>
</feature>
<evidence type="ECO:0000313" key="11">
    <source>
        <dbReference type="Proteomes" id="UP000887572"/>
    </source>
</evidence>
<protein>
    <submittedName>
        <fullName evidence="12">SSD domain-containing protein</fullName>
    </submittedName>
</protein>
<evidence type="ECO:0000256" key="9">
    <source>
        <dbReference type="SAM" id="Phobius"/>
    </source>
</evidence>
<organism evidence="11 12">
    <name type="scientific">Globodera rostochiensis</name>
    <name type="common">Golden nematode worm</name>
    <name type="synonym">Heterodera rostochiensis</name>
    <dbReference type="NCBI Taxonomy" id="31243"/>
    <lineage>
        <taxon>Eukaryota</taxon>
        <taxon>Metazoa</taxon>
        <taxon>Ecdysozoa</taxon>
        <taxon>Nematoda</taxon>
        <taxon>Chromadorea</taxon>
        <taxon>Rhabditida</taxon>
        <taxon>Tylenchina</taxon>
        <taxon>Tylenchomorpha</taxon>
        <taxon>Tylenchoidea</taxon>
        <taxon>Heteroderidae</taxon>
        <taxon>Heteroderinae</taxon>
        <taxon>Globodera</taxon>
    </lineage>
</organism>
<evidence type="ECO:0000256" key="6">
    <source>
        <dbReference type="ARBA" id="ARBA00023136"/>
    </source>
</evidence>
<dbReference type="GO" id="GO:0006897">
    <property type="term" value="P:endocytosis"/>
    <property type="evidence" value="ECO:0007669"/>
    <property type="project" value="TreeGrafter"/>
</dbReference>
<dbReference type="GO" id="GO:0030659">
    <property type="term" value="C:cytoplasmic vesicle membrane"/>
    <property type="evidence" value="ECO:0007669"/>
    <property type="project" value="TreeGrafter"/>
</dbReference>
<feature type="transmembrane region" description="Helical" evidence="9">
    <location>
        <begin position="362"/>
        <end position="382"/>
    </location>
</feature>
<feature type="region of interest" description="Disordered" evidence="8">
    <location>
        <begin position="853"/>
        <end position="887"/>
    </location>
</feature>
<keyword evidence="3" id="KW-1003">Cell membrane</keyword>
<dbReference type="SUPFAM" id="SSF82866">
    <property type="entry name" value="Multidrug efflux transporter AcrB transmembrane domain"/>
    <property type="match status" value="2"/>
</dbReference>
<dbReference type="InterPro" id="IPR051697">
    <property type="entry name" value="Patched_domain-protein"/>
</dbReference>
<dbReference type="GO" id="GO:0018996">
    <property type="term" value="P:molting cycle, collagen and cuticulin-based cuticle"/>
    <property type="evidence" value="ECO:0007669"/>
    <property type="project" value="TreeGrafter"/>
</dbReference>
<proteinExistence type="inferred from homology"/>
<evidence type="ECO:0000256" key="2">
    <source>
        <dbReference type="ARBA" id="ARBA00005585"/>
    </source>
</evidence>
<evidence type="ECO:0000256" key="7">
    <source>
        <dbReference type="ARBA" id="ARBA00023180"/>
    </source>
</evidence>
<dbReference type="FunFam" id="1.20.1640.10:FF:000013">
    <property type="entry name" value="PaTched Related family"/>
    <property type="match status" value="1"/>
</dbReference>
<evidence type="ECO:0000256" key="5">
    <source>
        <dbReference type="ARBA" id="ARBA00022989"/>
    </source>
</evidence>
<evidence type="ECO:0000313" key="12">
    <source>
        <dbReference type="WBParaSite" id="Gr19_v10_g4106.t1"/>
    </source>
</evidence>
<dbReference type="GO" id="GO:0005886">
    <property type="term" value="C:plasma membrane"/>
    <property type="evidence" value="ECO:0007669"/>
    <property type="project" value="UniProtKB-SubCell"/>
</dbReference>